<dbReference type="Proteomes" id="UP000309133">
    <property type="component" value="Unassembled WGS sequence"/>
</dbReference>
<comment type="caution">
    <text evidence="2">The sequence shown here is derived from an EMBL/GenBank/DDBJ whole genome shotgun (WGS) entry which is preliminary data.</text>
</comment>
<dbReference type="InterPro" id="IPR025597">
    <property type="entry name" value="DUF4345"/>
</dbReference>
<organism evidence="2 3">
    <name type="scientific">Naasia lichenicola</name>
    <dbReference type="NCBI Taxonomy" id="2565933"/>
    <lineage>
        <taxon>Bacteria</taxon>
        <taxon>Bacillati</taxon>
        <taxon>Actinomycetota</taxon>
        <taxon>Actinomycetes</taxon>
        <taxon>Micrococcales</taxon>
        <taxon>Microbacteriaceae</taxon>
        <taxon>Naasia</taxon>
    </lineage>
</organism>
<dbReference type="RefSeq" id="WP_136426219.1">
    <property type="nucleotide sequence ID" value="NZ_SSSM01000001.1"/>
</dbReference>
<keyword evidence="3" id="KW-1185">Reference proteome</keyword>
<keyword evidence="1" id="KW-1133">Transmembrane helix</keyword>
<sequence>MTSRRERRRRQAGERSTLLTALAVLGAIPVATGALGMFGGPERAPGGAETTASVDSEYRFVNVFWAAAGGVLWWTLRAPEQRAQITRFVLSLAALGGLPRLLSISRRGLPHPVFQATLVLELVVLPFVLAWHRRVITPAD</sequence>
<dbReference type="AlphaFoldDB" id="A0A4V3WTV5"/>
<feature type="transmembrane region" description="Helical" evidence="1">
    <location>
        <begin position="60"/>
        <end position="76"/>
    </location>
</feature>
<proteinExistence type="predicted"/>
<accession>A0A4V3WTV5</accession>
<keyword evidence="1" id="KW-0472">Membrane</keyword>
<keyword evidence="1" id="KW-0812">Transmembrane</keyword>
<protein>
    <submittedName>
        <fullName evidence="2">DUF4345 domain-containing protein</fullName>
    </submittedName>
</protein>
<dbReference type="EMBL" id="SSSM01000001">
    <property type="protein sequence ID" value="THG33437.1"/>
    <property type="molecule type" value="Genomic_DNA"/>
</dbReference>
<gene>
    <name evidence="2" type="ORF">E6C64_03610</name>
</gene>
<feature type="transmembrane region" description="Helical" evidence="1">
    <location>
        <begin position="88"/>
        <end position="106"/>
    </location>
</feature>
<name>A0A4V3WTV5_9MICO</name>
<dbReference type="OrthoDB" id="3693039at2"/>
<evidence type="ECO:0000256" key="1">
    <source>
        <dbReference type="SAM" id="Phobius"/>
    </source>
</evidence>
<evidence type="ECO:0000313" key="2">
    <source>
        <dbReference type="EMBL" id="THG33437.1"/>
    </source>
</evidence>
<reference evidence="2 3" key="1">
    <citation type="submission" date="2019-04" db="EMBL/GenBank/DDBJ databases">
        <authorList>
            <person name="Jiang L."/>
        </authorList>
    </citation>
    <scope>NUCLEOTIDE SEQUENCE [LARGE SCALE GENOMIC DNA]</scope>
    <source>
        <strain evidence="2 3">YIM 131853</strain>
    </source>
</reference>
<evidence type="ECO:0000313" key="3">
    <source>
        <dbReference type="Proteomes" id="UP000309133"/>
    </source>
</evidence>
<dbReference type="Pfam" id="PF14248">
    <property type="entry name" value="DUF4345"/>
    <property type="match status" value="1"/>
</dbReference>
<feature type="transmembrane region" description="Helical" evidence="1">
    <location>
        <begin position="112"/>
        <end position="131"/>
    </location>
</feature>